<dbReference type="AlphaFoldDB" id="I8WKS3"/>
<dbReference type="HOGENOM" id="CLU_025996_0_4_10"/>
<dbReference type="PATRIC" id="fig|997874.3.peg.574"/>
<reference evidence="2 3" key="1">
    <citation type="submission" date="2012-02" db="EMBL/GenBank/DDBJ databases">
        <title>The Genome Sequence of Bacteroides cellulosilyticus CL02T12C19.</title>
        <authorList>
            <consortium name="The Broad Institute Genome Sequencing Platform"/>
            <person name="Earl A."/>
            <person name="Ward D."/>
            <person name="Feldgarden M."/>
            <person name="Gevers D."/>
            <person name="Zitomersky N.L."/>
            <person name="Coyne M.J."/>
            <person name="Comstock L.E."/>
            <person name="Young S.K."/>
            <person name="Zeng Q."/>
            <person name="Gargeya S."/>
            <person name="Fitzgerald M."/>
            <person name="Haas B."/>
            <person name="Abouelleil A."/>
            <person name="Alvarado L."/>
            <person name="Arachchi H.M."/>
            <person name="Berlin A."/>
            <person name="Chapman S.B."/>
            <person name="Gearin G."/>
            <person name="Goldberg J."/>
            <person name="Griggs A."/>
            <person name="Gujja S."/>
            <person name="Hansen M."/>
            <person name="Heiman D."/>
            <person name="Howarth C."/>
            <person name="Larimer J."/>
            <person name="Lui A."/>
            <person name="MacDonald P.J.P."/>
            <person name="McCowen C."/>
            <person name="Montmayeur A."/>
            <person name="Murphy C."/>
            <person name="Neiman D."/>
            <person name="Pearson M."/>
            <person name="Priest M."/>
            <person name="Roberts A."/>
            <person name="Saif S."/>
            <person name="Shea T."/>
            <person name="Sisk P."/>
            <person name="Stolte C."/>
            <person name="Sykes S."/>
            <person name="Wortman J."/>
            <person name="Nusbaum C."/>
            <person name="Birren B."/>
        </authorList>
    </citation>
    <scope>NUCLEOTIDE SEQUENCE [LARGE SCALE GENOMIC DNA]</scope>
    <source>
        <strain evidence="2 3">CL02T12C19</strain>
    </source>
</reference>
<organism evidence="2 3">
    <name type="scientific">Bacteroides cellulosilyticus CL02T12C19</name>
    <dbReference type="NCBI Taxonomy" id="997874"/>
    <lineage>
        <taxon>Bacteria</taxon>
        <taxon>Pseudomonadati</taxon>
        <taxon>Bacteroidota</taxon>
        <taxon>Bacteroidia</taxon>
        <taxon>Bacteroidales</taxon>
        <taxon>Bacteroidaceae</taxon>
        <taxon>Bacteroides</taxon>
    </lineage>
</organism>
<gene>
    <name evidence="2" type="ORF">HMPREF1062_00567</name>
</gene>
<dbReference type="OrthoDB" id="9802649at2"/>
<accession>I8WKS3</accession>
<dbReference type="EMBL" id="AGXG01000009">
    <property type="protein sequence ID" value="EIY38437.1"/>
    <property type="molecule type" value="Genomic_DNA"/>
</dbReference>
<evidence type="ECO:0000313" key="3">
    <source>
        <dbReference type="Proteomes" id="UP000003741"/>
    </source>
</evidence>
<evidence type="ECO:0000313" key="2">
    <source>
        <dbReference type="EMBL" id="EIY38437.1"/>
    </source>
</evidence>
<proteinExistence type="predicted"/>
<dbReference type="Gene3D" id="3.90.550.10">
    <property type="entry name" value="Spore Coat Polysaccharide Biosynthesis Protein SpsA, Chain A"/>
    <property type="match status" value="1"/>
</dbReference>
<keyword evidence="3" id="KW-1185">Reference proteome</keyword>
<protein>
    <recommendedName>
        <fullName evidence="1">Glycosyltransferase 2-like domain-containing protein</fullName>
    </recommendedName>
</protein>
<evidence type="ECO:0000259" key="1">
    <source>
        <dbReference type="Pfam" id="PF00535"/>
    </source>
</evidence>
<dbReference type="RefSeq" id="WP_007215552.1">
    <property type="nucleotide sequence ID" value="NZ_JH724085.1"/>
</dbReference>
<sequence>MKNELLVTVGVITYNSSRYVKEALDSVKNQTYSNIELLISDDCSTDNTVDVIKEWIQDNQETISFPIRLITVDKNTGTSGNNNRILCEANGEWLKIIAGDDALPRDSIQNYVEYVLEHDNCYAAFSDELVFLDTINSESISTRRIGLSRIAFGAKATAKDQYRISSKQPIGFGPTFFAKVNLVKEVGGFDERFPLIDDVPLFIKITKHGVKIHYIPKPLVYYRININSVSHQKSDNSYFSKSRVLAIQEYRLEYFKENLNGFWLLLFKMSFFLQNLVIVNGNDVTSFRCRCAITLQKILDPIDWYSRIIYHVDKICRILYKKQ</sequence>
<dbReference type="Pfam" id="PF00535">
    <property type="entry name" value="Glycos_transf_2"/>
    <property type="match status" value="1"/>
</dbReference>
<dbReference type="InterPro" id="IPR001173">
    <property type="entry name" value="Glyco_trans_2-like"/>
</dbReference>
<dbReference type="PANTHER" id="PTHR22916">
    <property type="entry name" value="GLYCOSYLTRANSFERASE"/>
    <property type="match status" value="1"/>
</dbReference>
<dbReference type="InterPro" id="IPR029044">
    <property type="entry name" value="Nucleotide-diphossugar_trans"/>
</dbReference>
<dbReference type="GO" id="GO:0016758">
    <property type="term" value="F:hexosyltransferase activity"/>
    <property type="evidence" value="ECO:0007669"/>
    <property type="project" value="UniProtKB-ARBA"/>
</dbReference>
<feature type="domain" description="Glycosyltransferase 2-like" evidence="1">
    <location>
        <begin position="8"/>
        <end position="120"/>
    </location>
</feature>
<dbReference type="PANTHER" id="PTHR22916:SF3">
    <property type="entry name" value="UDP-GLCNAC:BETAGAL BETA-1,3-N-ACETYLGLUCOSAMINYLTRANSFERASE-LIKE PROTEIN 1"/>
    <property type="match status" value="1"/>
</dbReference>
<dbReference type="SUPFAM" id="SSF53448">
    <property type="entry name" value="Nucleotide-diphospho-sugar transferases"/>
    <property type="match status" value="1"/>
</dbReference>
<dbReference type="Proteomes" id="UP000003741">
    <property type="component" value="Unassembled WGS sequence"/>
</dbReference>
<name>I8WKS3_9BACE</name>
<comment type="caution">
    <text evidence="2">The sequence shown here is derived from an EMBL/GenBank/DDBJ whole genome shotgun (WGS) entry which is preliminary data.</text>
</comment>